<accession>A0ABD1PQ97</accession>
<dbReference type="Proteomes" id="UP001604336">
    <property type="component" value="Unassembled WGS sequence"/>
</dbReference>
<organism evidence="2 3">
    <name type="scientific">Abeliophyllum distichum</name>
    <dbReference type="NCBI Taxonomy" id="126358"/>
    <lineage>
        <taxon>Eukaryota</taxon>
        <taxon>Viridiplantae</taxon>
        <taxon>Streptophyta</taxon>
        <taxon>Embryophyta</taxon>
        <taxon>Tracheophyta</taxon>
        <taxon>Spermatophyta</taxon>
        <taxon>Magnoliopsida</taxon>
        <taxon>eudicotyledons</taxon>
        <taxon>Gunneridae</taxon>
        <taxon>Pentapetalae</taxon>
        <taxon>asterids</taxon>
        <taxon>lamiids</taxon>
        <taxon>Lamiales</taxon>
        <taxon>Oleaceae</taxon>
        <taxon>Forsythieae</taxon>
        <taxon>Abeliophyllum</taxon>
    </lineage>
</organism>
<evidence type="ECO:0000313" key="3">
    <source>
        <dbReference type="Proteomes" id="UP001604336"/>
    </source>
</evidence>
<keyword evidence="1" id="KW-0732">Signal</keyword>
<evidence type="ECO:0000256" key="1">
    <source>
        <dbReference type="SAM" id="SignalP"/>
    </source>
</evidence>
<evidence type="ECO:0000313" key="2">
    <source>
        <dbReference type="EMBL" id="KAL2465809.1"/>
    </source>
</evidence>
<dbReference type="EMBL" id="JBFOLK010000013">
    <property type="protein sequence ID" value="KAL2465809.1"/>
    <property type="molecule type" value="Genomic_DNA"/>
</dbReference>
<name>A0ABD1PQ97_9LAMI</name>
<protein>
    <submittedName>
        <fullName evidence="2">Uncharacterized protein</fullName>
    </submittedName>
</protein>
<proteinExistence type="predicted"/>
<dbReference type="AlphaFoldDB" id="A0ABD1PQ97"/>
<reference evidence="3" key="1">
    <citation type="submission" date="2024-07" db="EMBL/GenBank/DDBJ databases">
        <title>Two chromosome-level genome assemblies of Korean endemic species Abeliophyllum distichum and Forsythia ovata (Oleaceae).</title>
        <authorList>
            <person name="Jang H."/>
        </authorList>
    </citation>
    <scope>NUCLEOTIDE SEQUENCE [LARGE SCALE GENOMIC DNA]</scope>
</reference>
<feature type="chain" id="PRO_5044745379" evidence="1">
    <location>
        <begin position="22"/>
        <end position="169"/>
    </location>
</feature>
<feature type="signal peptide" evidence="1">
    <location>
        <begin position="1"/>
        <end position="21"/>
    </location>
</feature>
<keyword evidence="3" id="KW-1185">Reference proteome</keyword>
<gene>
    <name evidence="2" type="ORF">Adt_41660</name>
</gene>
<sequence length="169" mass="20114">MYSKKLIYIFFFSICLLYTEHKNNDVVEEDDDSFNDSDYILHKNDDFLFEQNVTDDIELDIRTWMVSVKDDRIESDSLEYGHLDDLQSVHSDSEEEVIRYLKFNAETSMMDPELDVGLRFWSREEFKLTVKNSNINNRFEVILWLMTKRESKLVAKKNLVHGEFGFGID</sequence>
<comment type="caution">
    <text evidence="2">The sequence shown here is derived from an EMBL/GenBank/DDBJ whole genome shotgun (WGS) entry which is preliminary data.</text>
</comment>